<proteinExistence type="predicted"/>
<dbReference type="AlphaFoldDB" id="A0A1M7L0F8"/>
<dbReference type="PANTHER" id="PTHR44520">
    <property type="entry name" value="RESPONSE REGULATOR RCP1-RELATED"/>
    <property type="match status" value="1"/>
</dbReference>
<protein>
    <submittedName>
        <fullName evidence="3">CheY chemotaxis protein or a CheY-like REC (Receiver) domain</fullName>
    </submittedName>
</protein>
<dbReference type="Proteomes" id="UP000184121">
    <property type="component" value="Unassembled WGS sequence"/>
</dbReference>
<feature type="domain" description="Response regulatory" evidence="2">
    <location>
        <begin position="6"/>
        <end position="131"/>
    </location>
</feature>
<dbReference type="PROSITE" id="PS50110">
    <property type="entry name" value="RESPONSE_REGULATORY"/>
    <property type="match status" value="1"/>
</dbReference>
<dbReference type="Gene3D" id="3.40.50.2300">
    <property type="match status" value="1"/>
</dbReference>
<feature type="modified residue" description="4-aspartylphosphate" evidence="1">
    <location>
        <position position="61"/>
    </location>
</feature>
<name>A0A1M7L0F8_9FLAO</name>
<accession>A0A1M7L0F8</accession>
<evidence type="ECO:0000256" key="1">
    <source>
        <dbReference type="PROSITE-ProRule" id="PRU00169"/>
    </source>
</evidence>
<gene>
    <name evidence="3" type="ORF">SAMN05444366_3880</name>
</gene>
<dbReference type="OrthoDB" id="673128at2"/>
<keyword evidence="4" id="KW-1185">Reference proteome</keyword>
<dbReference type="STRING" id="29534.SAMN05444366_3880"/>
<dbReference type="SMART" id="SM00448">
    <property type="entry name" value="REC"/>
    <property type="match status" value="1"/>
</dbReference>
<evidence type="ECO:0000313" key="3">
    <source>
        <dbReference type="EMBL" id="SHM71403.1"/>
    </source>
</evidence>
<dbReference type="Pfam" id="PF00072">
    <property type="entry name" value="Response_reg"/>
    <property type="match status" value="1"/>
</dbReference>
<dbReference type="InterPro" id="IPR052893">
    <property type="entry name" value="TCS_response_regulator"/>
</dbReference>
<organism evidence="3 4">
    <name type="scientific">Flavobacterium saccharophilum</name>
    <dbReference type="NCBI Taxonomy" id="29534"/>
    <lineage>
        <taxon>Bacteria</taxon>
        <taxon>Pseudomonadati</taxon>
        <taxon>Bacteroidota</taxon>
        <taxon>Flavobacteriia</taxon>
        <taxon>Flavobacteriales</taxon>
        <taxon>Flavobacteriaceae</taxon>
        <taxon>Flavobacterium</taxon>
    </lineage>
</organism>
<dbReference type="EMBL" id="FRBY01000006">
    <property type="protein sequence ID" value="SHM71403.1"/>
    <property type="molecule type" value="Genomic_DNA"/>
</dbReference>
<keyword evidence="1" id="KW-0597">Phosphoprotein</keyword>
<reference evidence="4" key="1">
    <citation type="submission" date="2016-11" db="EMBL/GenBank/DDBJ databases">
        <authorList>
            <person name="Varghese N."/>
            <person name="Submissions S."/>
        </authorList>
    </citation>
    <scope>NUCLEOTIDE SEQUENCE [LARGE SCALE GENOMIC DNA]</scope>
    <source>
        <strain evidence="4">DSM 1811</strain>
    </source>
</reference>
<dbReference type="PANTHER" id="PTHR44520:SF2">
    <property type="entry name" value="RESPONSE REGULATOR RCP1"/>
    <property type="match status" value="1"/>
</dbReference>
<sequence length="131" mass="15132">MPVKNVFLLIEDNLIDQLVIKQLLKKVLCIEEVHITNNGKEGIEWLLANKKLYPSIIIILDVQMPVMNGFEFLNAYAKLDSELKKDNQIYVLSSTLDPEEIKEISESIYVTDFLGKPFPIEEFRNKIHLNA</sequence>
<dbReference type="InterPro" id="IPR001789">
    <property type="entry name" value="Sig_transdc_resp-reg_receiver"/>
</dbReference>
<dbReference type="RefSeq" id="WP_072975064.1">
    <property type="nucleotide sequence ID" value="NZ_FRBY01000006.1"/>
</dbReference>
<evidence type="ECO:0000313" key="4">
    <source>
        <dbReference type="Proteomes" id="UP000184121"/>
    </source>
</evidence>
<evidence type="ECO:0000259" key="2">
    <source>
        <dbReference type="PROSITE" id="PS50110"/>
    </source>
</evidence>
<dbReference type="InterPro" id="IPR011006">
    <property type="entry name" value="CheY-like_superfamily"/>
</dbReference>
<dbReference type="GO" id="GO:0000160">
    <property type="term" value="P:phosphorelay signal transduction system"/>
    <property type="evidence" value="ECO:0007669"/>
    <property type="project" value="InterPro"/>
</dbReference>
<dbReference type="SUPFAM" id="SSF52172">
    <property type="entry name" value="CheY-like"/>
    <property type="match status" value="1"/>
</dbReference>